<gene>
    <name evidence="1" type="ORF">SY85_12655</name>
</gene>
<accession>A0A172TVT2</accession>
<proteinExistence type="predicted"/>
<dbReference type="RefSeq" id="WP_066405030.1">
    <property type="nucleotide sequence ID" value="NZ_CP011390.1"/>
</dbReference>
<dbReference type="KEGG" id="fla:SY85_12655"/>
<dbReference type="Proteomes" id="UP000077177">
    <property type="component" value="Chromosome"/>
</dbReference>
<dbReference type="InterPro" id="IPR007060">
    <property type="entry name" value="FtsL/DivIC"/>
</dbReference>
<dbReference type="EMBL" id="CP011390">
    <property type="protein sequence ID" value="ANE51231.1"/>
    <property type="molecule type" value="Genomic_DNA"/>
</dbReference>
<protein>
    <recommendedName>
        <fullName evidence="3">Septum formation initiator</fullName>
    </recommendedName>
</protein>
<reference evidence="2" key="1">
    <citation type="submission" date="2015-01" db="EMBL/GenBank/DDBJ databases">
        <title>Flavisolibacter sp./LCS9/ whole genome sequencing.</title>
        <authorList>
            <person name="Kim M.K."/>
            <person name="Srinivasan S."/>
            <person name="Lee J.-J."/>
        </authorList>
    </citation>
    <scope>NUCLEOTIDE SEQUENCE [LARGE SCALE GENOMIC DNA]</scope>
    <source>
        <strain evidence="2">LCS9</strain>
    </source>
</reference>
<evidence type="ECO:0000313" key="2">
    <source>
        <dbReference type="Proteomes" id="UP000077177"/>
    </source>
</evidence>
<dbReference type="Pfam" id="PF04977">
    <property type="entry name" value="DivIC"/>
    <property type="match status" value="1"/>
</dbReference>
<evidence type="ECO:0000313" key="1">
    <source>
        <dbReference type="EMBL" id="ANE51231.1"/>
    </source>
</evidence>
<reference evidence="1 2" key="2">
    <citation type="journal article" date="2016" name="Int. J. Syst. Evol. Microbiol.">
        <title>Flavisolibacter tropicus sp. nov., isolated from tropical soil.</title>
        <authorList>
            <person name="Lee J.J."/>
            <person name="Kang M.S."/>
            <person name="Kim G.S."/>
            <person name="Lee C.S."/>
            <person name="Lim S."/>
            <person name="Lee J."/>
            <person name="Roh S.H."/>
            <person name="Kang H."/>
            <person name="Ha J.M."/>
            <person name="Bae S."/>
            <person name="Jung H.Y."/>
            <person name="Kim M.K."/>
        </authorList>
    </citation>
    <scope>NUCLEOTIDE SEQUENCE [LARGE SCALE GENOMIC DNA]</scope>
    <source>
        <strain evidence="1 2">LCS9</strain>
    </source>
</reference>
<sequence length="105" mass="12711">MKILRIIPAFLRNKFLVATVAFVVWILFFDKNDLFAQLERRHELHELDKSKDYFTEQIEQERHFSEELKNNPATIEKFAREKYFMKRDGEDLFLIEPAESNTKDK</sequence>
<organism evidence="1 2">
    <name type="scientific">Flavisolibacter tropicus</name>
    <dbReference type="NCBI Taxonomy" id="1492898"/>
    <lineage>
        <taxon>Bacteria</taxon>
        <taxon>Pseudomonadati</taxon>
        <taxon>Bacteroidota</taxon>
        <taxon>Chitinophagia</taxon>
        <taxon>Chitinophagales</taxon>
        <taxon>Chitinophagaceae</taxon>
        <taxon>Flavisolibacter</taxon>
    </lineage>
</organism>
<evidence type="ECO:0008006" key="3">
    <source>
        <dbReference type="Google" id="ProtNLM"/>
    </source>
</evidence>
<dbReference type="AlphaFoldDB" id="A0A172TVT2"/>
<keyword evidence="2" id="KW-1185">Reference proteome</keyword>
<name>A0A172TVT2_9BACT</name>
<dbReference type="STRING" id="1492898.SY85_12655"/>